<dbReference type="EMBL" id="CAVMBE010000089">
    <property type="protein sequence ID" value="CAK4033604.1"/>
    <property type="molecule type" value="Genomic_DNA"/>
</dbReference>
<gene>
    <name evidence="1" type="ORF">LECACI_7A008762</name>
</gene>
<comment type="caution">
    <text evidence="1">The sequence shown here is derived from an EMBL/GenBank/DDBJ whole genome shotgun (WGS) entry which is preliminary data.</text>
</comment>
<evidence type="ECO:0000313" key="2">
    <source>
        <dbReference type="Proteomes" id="UP001296104"/>
    </source>
</evidence>
<proteinExistence type="predicted"/>
<evidence type="ECO:0000313" key="1">
    <source>
        <dbReference type="EMBL" id="CAK4033604.1"/>
    </source>
</evidence>
<sequence length="99" mass="10960">MVISAVRQAGADGLDFITTDGAIIDAVYIASELHGIRLLRRYRDISSSSYVGRDDTVFKNMIAGDMTAALIGSNPRMLHKEQEVRRQVAEHLDRPSSEL</sequence>
<accession>A0AAI8Z6Z1</accession>
<dbReference type="AlphaFoldDB" id="A0AAI8Z6Z1"/>
<protein>
    <submittedName>
        <fullName evidence="1">Uncharacterized protein</fullName>
    </submittedName>
</protein>
<organism evidence="1 2">
    <name type="scientific">Lecanosticta acicola</name>
    <dbReference type="NCBI Taxonomy" id="111012"/>
    <lineage>
        <taxon>Eukaryota</taxon>
        <taxon>Fungi</taxon>
        <taxon>Dikarya</taxon>
        <taxon>Ascomycota</taxon>
        <taxon>Pezizomycotina</taxon>
        <taxon>Dothideomycetes</taxon>
        <taxon>Dothideomycetidae</taxon>
        <taxon>Mycosphaerellales</taxon>
        <taxon>Mycosphaerellaceae</taxon>
        <taxon>Lecanosticta</taxon>
    </lineage>
</organism>
<keyword evidence="2" id="KW-1185">Reference proteome</keyword>
<name>A0AAI8Z6Z1_9PEZI</name>
<reference evidence="1" key="1">
    <citation type="submission" date="2023-11" db="EMBL/GenBank/DDBJ databases">
        <authorList>
            <person name="Alioto T."/>
            <person name="Alioto T."/>
            <person name="Gomez Garrido J."/>
        </authorList>
    </citation>
    <scope>NUCLEOTIDE SEQUENCE</scope>
</reference>
<dbReference type="Proteomes" id="UP001296104">
    <property type="component" value="Unassembled WGS sequence"/>
</dbReference>